<reference evidence="2 3" key="1">
    <citation type="journal article" date="2013" name="Curr. Biol.">
        <title>The Genome of the Foraminiferan Reticulomyxa filosa.</title>
        <authorList>
            <person name="Glockner G."/>
            <person name="Hulsmann N."/>
            <person name="Schleicher M."/>
            <person name="Noegel A.A."/>
            <person name="Eichinger L."/>
            <person name="Gallinger C."/>
            <person name="Pawlowski J."/>
            <person name="Sierra R."/>
            <person name="Euteneuer U."/>
            <person name="Pillet L."/>
            <person name="Moustafa A."/>
            <person name="Platzer M."/>
            <person name="Groth M."/>
            <person name="Szafranski K."/>
            <person name="Schliwa M."/>
        </authorList>
    </citation>
    <scope>NUCLEOTIDE SEQUENCE [LARGE SCALE GENOMIC DNA]</scope>
</reference>
<dbReference type="Proteomes" id="UP000023152">
    <property type="component" value="Unassembled WGS sequence"/>
</dbReference>
<keyword evidence="1" id="KW-1133">Transmembrane helix</keyword>
<proteinExistence type="predicted"/>
<keyword evidence="3" id="KW-1185">Reference proteome</keyword>
<accession>X6PFC7</accession>
<evidence type="ECO:0000256" key="1">
    <source>
        <dbReference type="SAM" id="Phobius"/>
    </source>
</evidence>
<protein>
    <submittedName>
        <fullName evidence="2">Uncharacterized protein</fullName>
    </submittedName>
</protein>
<feature type="transmembrane region" description="Helical" evidence="1">
    <location>
        <begin position="16"/>
        <end position="34"/>
    </location>
</feature>
<evidence type="ECO:0000313" key="3">
    <source>
        <dbReference type="Proteomes" id="UP000023152"/>
    </source>
</evidence>
<dbReference type="EMBL" id="ASPP01000312">
    <property type="protein sequence ID" value="ETO36769.1"/>
    <property type="molecule type" value="Genomic_DNA"/>
</dbReference>
<sequence length="253" mass="29966">MFFSIFVFGILSKKNFVSYLFDFFGNLFVAVYFVHKRNFYKEIEITCFAIIRTLFAEQFKIAIDCKGILCSNSTHEKTLLYVMKQNIVLTITSRPMQKVIQVESFCKRLQCFKNMQKFKIPEIYVMKGHHASNLILYHLIQLDDPKSNSSESRKIKIEIVINISRSFTKKIHSYDHLLIEQCCKDIYENTYHWKEYIPKILKKCLENSYLKKKQKWLLNNISKEVIFSTKQSLVNNKKSTSIQSRDNVSVCEE</sequence>
<comment type="caution">
    <text evidence="2">The sequence shown here is derived from an EMBL/GenBank/DDBJ whole genome shotgun (WGS) entry which is preliminary data.</text>
</comment>
<keyword evidence="1" id="KW-0812">Transmembrane</keyword>
<organism evidence="2 3">
    <name type="scientific">Reticulomyxa filosa</name>
    <dbReference type="NCBI Taxonomy" id="46433"/>
    <lineage>
        <taxon>Eukaryota</taxon>
        <taxon>Sar</taxon>
        <taxon>Rhizaria</taxon>
        <taxon>Retaria</taxon>
        <taxon>Foraminifera</taxon>
        <taxon>Monothalamids</taxon>
        <taxon>Reticulomyxidae</taxon>
        <taxon>Reticulomyxa</taxon>
    </lineage>
</organism>
<dbReference type="AlphaFoldDB" id="X6PFC7"/>
<keyword evidence="1" id="KW-0472">Membrane</keyword>
<gene>
    <name evidence="2" type="ORF">RFI_00294</name>
</gene>
<evidence type="ECO:0000313" key="2">
    <source>
        <dbReference type="EMBL" id="ETO36769.1"/>
    </source>
</evidence>
<name>X6PFC7_RETFI</name>